<protein>
    <submittedName>
        <fullName evidence="2">Uncharacterized protein</fullName>
    </submittedName>
</protein>
<dbReference type="AlphaFoldDB" id="A0A915HX14"/>
<organism evidence="1 2">
    <name type="scientific">Romanomermis culicivorax</name>
    <name type="common">Nematode worm</name>
    <dbReference type="NCBI Taxonomy" id="13658"/>
    <lineage>
        <taxon>Eukaryota</taxon>
        <taxon>Metazoa</taxon>
        <taxon>Ecdysozoa</taxon>
        <taxon>Nematoda</taxon>
        <taxon>Enoplea</taxon>
        <taxon>Dorylaimia</taxon>
        <taxon>Mermithida</taxon>
        <taxon>Mermithoidea</taxon>
        <taxon>Mermithidae</taxon>
        <taxon>Romanomermis</taxon>
    </lineage>
</organism>
<evidence type="ECO:0000313" key="2">
    <source>
        <dbReference type="WBParaSite" id="nRc.2.0.1.t06107-RA"/>
    </source>
</evidence>
<keyword evidence="1" id="KW-1185">Reference proteome</keyword>
<accession>A0A915HX14</accession>
<proteinExistence type="predicted"/>
<sequence length="141" mass="16173">MPVNVNPSTMRKMTGDISVIASYRRTEGTLEPPARFIPHGLPPGIPTDSALEVVSQLESMNLLDSSSITDAMQAIWSMDLATKLRRLLLPTWSYRRQRRCKNWDPTLLDKPSSLSLTELFAPPEWTRSCWMVNRCRRQWTP</sequence>
<evidence type="ECO:0000313" key="1">
    <source>
        <dbReference type="Proteomes" id="UP000887565"/>
    </source>
</evidence>
<reference evidence="2" key="1">
    <citation type="submission" date="2022-11" db="UniProtKB">
        <authorList>
            <consortium name="WormBaseParasite"/>
        </authorList>
    </citation>
    <scope>IDENTIFICATION</scope>
</reference>
<name>A0A915HX14_ROMCU</name>
<dbReference type="Proteomes" id="UP000887565">
    <property type="component" value="Unplaced"/>
</dbReference>
<dbReference type="WBParaSite" id="nRc.2.0.1.t06107-RA">
    <property type="protein sequence ID" value="nRc.2.0.1.t06107-RA"/>
    <property type="gene ID" value="nRc.2.0.1.g06107"/>
</dbReference>